<keyword evidence="2" id="KW-0472">Membrane</keyword>
<feature type="transmembrane region" description="Helical" evidence="2">
    <location>
        <begin position="20"/>
        <end position="43"/>
    </location>
</feature>
<protein>
    <submittedName>
        <fullName evidence="3">DgyrCDS3453</fullName>
    </submittedName>
</protein>
<feature type="compositionally biased region" description="Polar residues" evidence="1">
    <location>
        <begin position="185"/>
        <end position="194"/>
    </location>
</feature>
<keyword evidence="4" id="KW-1185">Reference proteome</keyword>
<gene>
    <name evidence="3" type="ORF">DGYR_LOCUS3171</name>
</gene>
<proteinExistence type="predicted"/>
<feature type="transmembrane region" description="Helical" evidence="2">
    <location>
        <begin position="55"/>
        <end position="80"/>
    </location>
</feature>
<dbReference type="EMBL" id="CAJFCJ010000005">
    <property type="protein sequence ID" value="CAD5114314.1"/>
    <property type="molecule type" value="Genomic_DNA"/>
</dbReference>
<keyword evidence="2" id="KW-1133">Transmembrane helix</keyword>
<feature type="transmembrane region" description="Helical" evidence="2">
    <location>
        <begin position="108"/>
        <end position="137"/>
    </location>
</feature>
<sequence length="194" mass="21397">MNYTTAEVEMAKNFVGLGLGFGFVLILPFGISTIFGLSLVMFAKNSCWVRKFCVFVFHVVLGFVINVLSLAAALCLSYAIRGLKTINKERIRFENFTNATSPDKLNEIIAFLISSCVLYFIAYICYVISTLLVCFVCREVEKLLGSLSIKFPMRPTIIEVTGKGPIAPEDLVNDSESAKPIQPSEAVSTTRGNK</sequence>
<evidence type="ECO:0000256" key="2">
    <source>
        <dbReference type="SAM" id="Phobius"/>
    </source>
</evidence>
<feature type="region of interest" description="Disordered" evidence="1">
    <location>
        <begin position="168"/>
        <end position="194"/>
    </location>
</feature>
<name>A0A7I8VDT5_9ANNE</name>
<organism evidence="3 4">
    <name type="scientific">Dimorphilus gyrociliatus</name>
    <dbReference type="NCBI Taxonomy" id="2664684"/>
    <lineage>
        <taxon>Eukaryota</taxon>
        <taxon>Metazoa</taxon>
        <taxon>Spiralia</taxon>
        <taxon>Lophotrochozoa</taxon>
        <taxon>Annelida</taxon>
        <taxon>Polychaeta</taxon>
        <taxon>Polychaeta incertae sedis</taxon>
        <taxon>Dinophilidae</taxon>
        <taxon>Dimorphilus</taxon>
    </lineage>
</organism>
<dbReference type="Proteomes" id="UP000549394">
    <property type="component" value="Unassembled WGS sequence"/>
</dbReference>
<reference evidence="3 4" key="1">
    <citation type="submission" date="2020-08" db="EMBL/GenBank/DDBJ databases">
        <authorList>
            <person name="Hejnol A."/>
        </authorList>
    </citation>
    <scope>NUCLEOTIDE SEQUENCE [LARGE SCALE GENOMIC DNA]</scope>
</reference>
<dbReference type="AlphaFoldDB" id="A0A7I8VDT5"/>
<evidence type="ECO:0000313" key="4">
    <source>
        <dbReference type="Proteomes" id="UP000549394"/>
    </source>
</evidence>
<comment type="caution">
    <text evidence="3">The sequence shown here is derived from an EMBL/GenBank/DDBJ whole genome shotgun (WGS) entry which is preliminary data.</text>
</comment>
<evidence type="ECO:0000256" key="1">
    <source>
        <dbReference type="SAM" id="MobiDB-lite"/>
    </source>
</evidence>
<keyword evidence="2" id="KW-0812">Transmembrane</keyword>
<evidence type="ECO:0000313" key="3">
    <source>
        <dbReference type="EMBL" id="CAD5114314.1"/>
    </source>
</evidence>
<accession>A0A7I8VDT5</accession>